<dbReference type="InterPro" id="IPR001611">
    <property type="entry name" value="Leu-rich_rpt"/>
</dbReference>
<dbReference type="SMR" id="A0A6J1F090"/>
<dbReference type="GO" id="GO:0019005">
    <property type="term" value="C:SCF ubiquitin ligase complex"/>
    <property type="evidence" value="ECO:0007669"/>
    <property type="project" value="TreeGrafter"/>
</dbReference>
<dbReference type="FunFam" id="3.80.10.10:FF:000276">
    <property type="entry name" value="F-box/LRR-repeat protein 3"/>
    <property type="match status" value="1"/>
</dbReference>
<evidence type="ECO:0000313" key="2">
    <source>
        <dbReference type="Proteomes" id="UP000504609"/>
    </source>
</evidence>
<protein>
    <submittedName>
        <fullName evidence="3">F-box/LRR-repeat protein 3 isoform X1</fullName>
    </submittedName>
</protein>
<evidence type="ECO:0000259" key="1">
    <source>
        <dbReference type="Pfam" id="PF25372"/>
    </source>
</evidence>
<dbReference type="InterPro" id="IPR032675">
    <property type="entry name" value="LRR_dom_sf"/>
</dbReference>
<feature type="domain" description="F-box/LRR-repeat protein 15-like leucin rich repeat" evidence="1">
    <location>
        <begin position="300"/>
        <end position="474"/>
    </location>
</feature>
<dbReference type="PANTHER" id="PTHR13318:SF95">
    <property type="entry name" value="F-BOX PROTEIN YLR352W"/>
    <property type="match status" value="1"/>
</dbReference>
<dbReference type="Pfam" id="PF25372">
    <property type="entry name" value="DUF7885"/>
    <property type="match status" value="1"/>
</dbReference>
<dbReference type="PANTHER" id="PTHR13318">
    <property type="entry name" value="PARTNER OF PAIRED, ISOFORM B-RELATED"/>
    <property type="match status" value="1"/>
</dbReference>
<dbReference type="InterPro" id="IPR057207">
    <property type="entry name" value="FBXL15_LRR"/>
</dbReference>
<dbReference type="Proteomes" id="UP000504609">
    <property type="component" value="Unplaced"/>
</dbReference>
<accession>A0A6J1F090</accession>
<dbReference type="Gene3D" id="1.20.1280.50">
    <property type="match status" value="1"/>
</dbReference>
<proteinExistence type="predicted"/>
<dbReference type="Gene3D" id="3.80.10.10">
    <property type="entry name" value="Ribonuclease Inhibitor"/>
    <property type="match status" value="3"/>
</dbReference>
<dbReference type="InterPro" id="IPR006553">
    <property type="entry name" value="Leu-rich_rpt_Cys-con_subtyp"/>
</dbReference>
<dbReference type="GeneID" id="111437870"/>
<name>A0A6J1F090_CUCMO</name>
<reference evidence="3" key="1">
    <citation type="submission" date="2025-08" db="UniProtKB">
        <authorList>
            <consortium name="RefSeq"/>
        </authorList>
    </citation>
    <scope>IDENTIFICATION</scope>
    <source>
        <tissue evidence="3">Young leaves</tissue>
    </source>
</reference>
<dbReference type="KEGG" id="cmos:111437870"/>
<sequence length="640" mass="71026">MPSPFPLLLNFPDEILIRLRRYLTDDSDSRSWRLVCKDFYRVDLISRTTLRVRRIEFLSSLIAKFEAIDELDLSICPRINDGTVSIFLGLGFSRLRSLILSRSSGLSYMGLERLMRACTGLEMVDMSYSWGFGDREAAAVSNCAELKEVRLDKCLGVTDVGLARIVVGCGRLERLSLKWCLQVSDLGVELLCKKCFDLRVLDLSYLKVTNESLRAVASLPKLEVLIMVGCLSVDDLGLQYLEHGCPSLKELDISRCDGIRPYGLTSVLRGHDGLEQLDASYCFSELSTDSLYWLRNLKCLKAIRLDGTQLSSAFFDVISVHGKYLVELGLSKCNGVTDANIIQLITRCIGLKVLNLTCCHSITDAAISSMAGLCQKLMSLKLESCNMITERSLDRLGLYCSLLEELDLTDCCGVNDKGLECLSKCSQLLSLKLGLCTNITDTGLIKIARNCKRIYELDLYRCLGIGDAGLEALSTGCKRLTKLNLSYCNKVTDRGIECVGQLEELCSLEVRGLQNVTSVGLTAVAFGCKRLVDLDMKQCQNVDDSGFWALGSYARNLRQLNVGCCGVSDVGLCMMMGNLSCLQDAKLVTLNKVSVRGFELALRACCLRVKKVKLHASLRFMLSSEILEILNAWGCKIRWD</sequence>
<gene>
    <name evidence="3" type="primary">LOC111437870</name>
</gene>
<dbReference type="RefSeq" id="XP_022931715.1">
    <property type="nucleotide sequence ID" value="XM_023075947.1"/>
</dbReference>
<dbReference type="Pfam" id="PF13516">
    <property type="entry name" value="LRR_6"/>
    <property type="match status" value="3"/>
</dbReference>
<organism evidence="2 3">
    <name type="scientific">Cucurbita moschata</name>
    <name type="common">Winter crookneck squash</name>
    <name type="synonym">Cucurbita pepo var. moschata</name>
    <dbReference type="NCBI Taxonomy" id="3662"/>
    <lineage>
        <taxon>Eukaryota</taxon>
        <taxon>Viridiplantae</taxon>
        <taxon>Streptophyta</taxon>
        <taxon>Embryophyta</taxon>
        <taxon>Tracheophyta</taxon>
        <taxon>Spermatophyta</taxon>
        <taxon>Magnoliopsida</taxon>
        <taxon>eudicotyledons</taxon>
        <taxon>Gunneridae</taxon>
        <taxon>Pentapetalae</taxon>
        <taxon>rosids</taxon>
        <taxon>fabids</taxon>
        <taxon>Cucurbitales</taxon>
        <taxon>Cucurbitaceae</taxon>
        <taxon>Cucurbiteae</taxon>
        <taxon>Cucurbita</taxon>
    </lineage>
</organism>
<evidence type="ECO:0000313" key="3">
    <source>
        <dbReference type="RefSeq" id="XP_022931715.1"/>
    </source>
</evidence>
<dbReference type="AlphaFoldDB" id="A0A6J1F090"/>
<dbReference type="SUPFAM" id="SSF52047">
    <property type="entry name" value="RNI-like"/>
    <property type="match status" value="3"/>
</dbReference>
<dbReference type="SMART" id="SM00367">
    <property type="entry name" value="LRR_CC"/>
    <property type="match status" value="16"/>
</dbReference>
<keyword evidence="2" id="KW-1185">Reference proteome</keyword>
<dbReference type="GO" id="GO:0031146">
    <property type="term" value="P:SCF-dependent proteasomal ubiquitin-dependent protein catabolic process"/>
    <property type="evidence" value="ECO:0007669"/>
    <property type="project" value="TreeGrafter"/>
</dbReference>